<accession>A0A452HSX5</accession>
<protein>
    <submittedName>
        <fullName evidence="1">Uncharacterized protein</fullName>
    </submittedName>
</protein>
<organism evidence="1 2">
    <name type="scientific">Gopherus agassizii</name>
    <name type="common">Agassiz's desert tortoise</name>
    <dbReference type="NCBI Taxonomy" id="38772"/>
    <lineage>
        <taxon>Eukaryota</taxon>
        <taxon>Metazoa</taxon>
        <taxon>Chordata</taxon>
        <taxon>Craniata</taxon>
        <taxon>Vertebrata</taxon>
        <taxon>Euteleostomi</taxon>
        <taxon>Archelosauria</taxon>
        <taxon>Testudinata</taxon>
        <taxon>Testudines</taxon>
        <taxon>Cryptodira</taxon>
        <taxon>Durocryptodira</taxon>
        <taxon>Testudinoidea</taxon>
        <taxon>Testudinidae</taxon>
        <taxon>Gopherus</taxon>
    </lineage>
</organism>
<reference evidence="1" key="2">
    <citation type="submission" date="2025-08" db="UniProtKB">
        <authorList>
            <consortium name="Ensembl"/>
        </authorList>
    </citation>
    <scope>IDENTIFICATION</scope>
</reference>
<reference evidence="1" key="3">
    <citation type="submission" date="2025-09" db="UniProtKB">
        <authorList>
            <consortium name="Ensembl"/>
        </authorList>
    </citation>
    <scope>IDENTIFICATION</scope>
</reference>
<dbReference type="Gene3D" id="3.30.1320.10">
    <property type="match status" value="1"/>
</dbReference>
<dbReference type="Ensembl" id="ENSGAGT00000020668.1">
    <property type="protein sequence ID" value="ENSGAGP00000018130.1"/>
    <property type="gene ID" value="ENSGAGG00000013432.1"/>
</dbReference>
<reference evidence="2" key="1">
    <citation type="journal article" date="2017" name="PLoS ONE">
        <title>The Agassiz's desert tortoise genome provides a resource for the conservation of a threatened species.</title>
        <authorList>
            <person name="Tollis M."/>
            <person name="DeNardo D.F."/>
            <person name="Cornelius J.A."/>
            <person name="Dolby G.A."/>
            <person name="Edwards T."/>
            <person name="Henen B.T."/>
            <person name="Karl A.E."/>
            <person name="Murphy R.W."/>
            <person name="Kusumi K."/>
        </authorList>
    </citation>
    <scope>NUCLEOTIDE SEQUENCE [LARGE SCALE GENOMIC DNA]</scope>
</reference>
<dbReference type="STRING" id="38772.ENSGAGP00000018130"/>
<evidence type="ECO:0000313" key="1">
    <source>
        <dbReference type="Ensembl" id="ENSGAGP00000018130.1"/>
    </source>
</evidence>
<proteinExistence type="predicted"/>
<name>A0A452HSX5_9SAUR</name>
<keyword evidence="2" id="KW-1185">Reference proteome</keyword>
<dbReference type="InterPro" id="IPR023803">
    <property type="entry name" value="Ribosomal_bS16_dom_sf"/>
</dbReference>
<sequence length="98" mass="10569">MVHIAHLFMKNDHGGHVALWLAFGGCATNPTVQVFRTGGLLAPLPTSRNEKLVGLNSKRIKHWIGWSTACGALREKPGYGLWGRGQLLSTSTMGGWSG</sequence>
<evidence type="ECO:0000313" key="2">
    <source>
        <dbReference type="Proteomes" id="UP000291020"/>
    </source>
</evidence>
<dbReference type="AlphaFoldDB" id="A0A452HSX5"/>
<dbReference type="Proteomes" id="UP000291020">
    <property type="component" value="Unassembled WGS sequence"/>
</dbReference>